<protein>
    <recommendedName>
        <fullName evidence="4">Glycosyltransferase RgtA/B/C/D-like domain-containing protein</fullName>
    </recommendedName>
</protein>
<keyword evidence="1" id="KW-0472">Membrane</keyword>
<evidence type="ECO:0008006" key="4">
    <source>
        <dbReference type="Google" id="ProtNLM"/>
    </source>
</evidence>
<feature type="transmembrane region" description="Helical" evidence="1">
    <location>
        <begin position="199"/>
        <end position="219"/>
    </location>
</feature>
<sequence length="583" mass="66773">MLALIFYITSICSIAASIFLIEKSKEKLNGISWFVLTIITIIGYQGFIGGIVNLVNLPVGIITIGGANWLVSLIFFKIIFENKKIQKYYYDRIDIIFTIVAFLILLNLVYHRFGFGLDINFQSVDATVHMKLATDTVKNHSISTNLYLSSLNEALIIEVLKGIVPKFFYYKIFVLCEIFYLFLAGMIFYTIVRNYSKNIFLQLAACVTTIFYWLGYPLYSTVFGFSYFGLGITVIAYLIAVCDMYVDKLIKREICIIMLALGCYSLMVCYTLFVPVVFLGIFICILNGQIKKKMMISLETIWTMLSVFLIPCILGLIYSFRNVKELAITSSTTTAFANEGGSYRDLYSDFILILPLIIAGYWFIIKKIKKINMVITTMPLLIIFMIILFKLGMDGKVSSYYFCKNHSLLWLLSFICVFWCVETLSEKHKEIVIGFFVTYLILFGFDFKGGDNYILNKNSNFISVTSKNFINIYDFTKLWYDQPKFDGGKLELYKYASDAYQPDVNNNVLVFGNELEEGWFQTLTDQDSPKCNGDINTYNEIVSTGKAEYVCVLYGDAYQTNQAYFDSLEKVYQNGVGFIAKIK</sequence>
<feature type="transmembrane region" description="Helical" evidence="1">
    <location>
        <begin position="225"/>
        <end position="246"/>
    </location>
</feature>
<gene>
    <name evidence="2" type="ORF">APZ18_13960</name>
</gene>
<dbReference type="EMBL" id="LLKB01000006">
    <property type="protein sequence ID" value="KQC84402.1"/>
    <property type="molecule type" value="Genomic_DNA"/>
</dbReference>
<feature type="transmembrane region" description="Helical" evidence="1">
    <location>
        <begin position="431"/>
        <end position="447"/>
    </location>
</feature>
<evidence type="ECO:0000313" key="3">
    <source>
        <dbReference type="Proteomes" id="UP000050833"/>
    </source>
</evidence>
<feature type="transmembrane region" description="Helical" evidence="1">
    <location>
        <begin position="371"/>
        <end position="388"/>
    </location>
</feature>
<evidence type="ECO:0000313" key="2">
    <source>
        <dbReference type="EMBL" id="KQC84402.1"/>
    </source>
</evidence>
<feature type="transmembrane region" description="Helical" evidence="1">
    <location>
        <begin position="408"/>
        <end position="425"/>
    </location>
</feature>
<accession>A0AAW3JPQ4</accession>
<dbReference type="RefSeq" id="WP_055946073.1">
    <property type="nucleotide sequence ID" value="NZ_JAQDCV010000003.1"/>
</dbReference>
<keyword evidence="1" id="KW-1133">Transmembrane helix</keyword>
<comment type="caution">
    <text evidence="2">The sequence shown here is derived from an EMBL/GenBank/DDBJ whole genome shotgun (WGS) entry which is preliminary data.</text>
</comment>
<name>A0AAW3JPQ4_9FIRM</name>
<proteinExistence type="predicted"/>
<feature type="transmembrane region" description="Helical" evidence="1">
    <location>
        <begin position="6"/>
        <end position="21"/>
    </location>
</feature>
<feature type="transmembrane region" description="Helical" evidence="1">
    <location>
        <begin position="168"/>
        <end position="192"/>
    </location>
</feature>
<evidence type="ECO:0000256" key="1">
    <source>
        <dbReference type="SAM" id="Phobius"/>
    </source>
</evidence>
<keyword evidence="3" id="KW-1185">Reference proteome</keyword>
<feature type="transmembrane region" description="Helical" evidence="1">
    <location>
        <begin position="346"/>
        <end position="365"/>
    </location>
</feature>
<feature type="transmembrane region" description="Helical" evidence="1">
    <location>
        <begin position="300"/>
        <end position="320"/>
    </location>
</feature>
<feature type="transmembrane region" description="Helical" evidence="1">
    <location>
        <begin position="61"/>
        <end position="80"/>
    </location>
</feature>
<organism evidence="2 3">
    <name type="scientific">Butyribacter intestini</name>
    <dbReference type="NCBI Taxonomy" id="1703332"/>
    <lineage>
        <taxon>Bacteria</taxon>
        <taxon>Bacillati</taxon>
        <taxon>Bacillota</taxon>
        <taxon>Clostridia</taxon>
        <taxon>Lachnospirales</taxon>
        <taxon>Lachnospiraceae</taxon>
        <taxon>Butyribacter</taxon>
    </lineage>
</organism>
<dbReference type="AlphaFoldDB" id="A0AAW3JPQ4"/>
<dbReference type="Proteomes" id="UP000050833">
    <property type="component" value="Unassembled WGS sequence"/>
</dbReference>
<reference evidence="2 3" key="1">
    <citation type="submission" date="2015-10" db="EMBL/GenBank/DDBJ databases">
        <title>Butyribacter intestini gen. nov., sp. nov., a butyric acid-producing bacterium of the family Lachnospiraceae isolated from the human faeces.</title>
        <authorList>
            <person name="Zou Y."/>
            <person name="Xue W."/>
            <person name="Luo G."/>
            <person name="Lv M."/>
        </authorList>
    </citation>
    <scope>NUCLEOTIDE SEQUENCE [LARGE SCALE GENOMIC DNA]</scope>
    <source>
        <strain evidence="2 3">TF01-11</strain>
    </source>
</reference>
<feature type="transmembrane region" description="Helical" evidence="1">
    <location>
        <begin position="258"/>
        <end position="288"/>
    </location>
</feature>
<feature type="transmembrane region" description="Helical" evidence="1">
    <location>
        <begin position="92"/>
        <end position="110"/>
    </location>
</feature>
<feature type="transmembrane region" description="Helical" evidence="1">
    <location>
        <begin position="33"/>
        <end position="55"/>
    </location>
</feature>
<keyword evidence="1" id="KW-0812">Transmembrane</keyword>